<keyword evidence="2 5" id="KW-0436">Ligase</keyword>
<dbReference type="SUPFAM" id="SSF56801">
    <property type="entry name" value="Acetyl-CoA synthetase-like"/>
    <property type="match status" value="1"/>
</dbReference>
<evidence type="ECO:0000313" key="5">
    <source>
        <dbReference type="EMBL" id="MBB6521480.1"/>
    </source>
</evidence>
<dbReference type="PANTHER" id="PTHR43201">
    <property type="entry name" value="ACYL-COA SYNTHETASE"/>
    <property type="match status" value="1"/>
</dbReference>
<evidence type="ECO:0000256" key="1">
    <source>
        <dbReference type="ARBA" id="ARBA00006432"/>
    </source>
</evidence>
<dbReference type="InterPro" id="IPR045851">
    <property type="entry name" value="AMP-bd_C_sf"/>
</dbReference>
<dbReference type="InterPro" id="IPR020845">
    <property type="entry name" value="AMP-binding_CS"/>
</dbReference>
<dbReference type="EC" id="6.2.1.-" evidence="5"/>
<dbReference type="AlphaFoldDB" id="A0A7X0JSH2"/>
<dbReference type="EMBL" id="JACHHT010000001">
    <property type="protein sequence ID" value="MBB6521480.1"/>
    <property type="molecule type" value="Genomic_DNA"/>
</dbReference>
<dbReference type="GO" id="GO:0006631">
    <property type="term" value="P:fatty acid metabolic process"/>
    <property type="evidence" value="ECO:0007669"/>
    <property type="project" value="TreeGrafter"/>
</dbReference>
<dbReference type="Pfam" id="PF00501">
    <property type="entry name" value="AMP-binding"/>
    <property type="match status" value="1"/>
</dbReference>
<dbReference type="NCBIfam" id="NF005714">
    <property type="entry name" value="PRK07529.1"/>
    <property type="match status" value="1"/>
</dbReference>
<reference evidence="5 6" key="1">
    <citation type="submission" date="2020-08" db="EMBL/GenBank/DDBJ databases">
        <title>Genomic Encyclopedia of Type Strains, Phase IV (KMG-IV): sequencing the most valuable type-strain genomes for metagenomic binning, comparative biology and taxonomic classification.</title>
        <authorList>
            <person name="Goeker M."/>
        </authorList>
    </citation>
    <scope>NUCLEOTIDE SEQUENCE [LARGE SCALE GENOMIC DNA]</scope>
    <source>
        <strain evidence="5 6">DSM 22368</strain>
    </source>
</reference>
<dbReference type="Gene3D" id="3.30.300.30">
    <property type="match status" value="1"/>
</dbReference>
<sequence>MNTIQPFNIRNIRDIQNIESVPLSEQQLPVSSYEVFKRSAERYRDRIALRYLESIKPDIVEHSFTYPDLLGIIHQTANAFVHLGASVDKPVSMLLENVPQAHFTIWGAEAGACVNPINPLLDIEHICAVLNEARTHVLVLSSQHVAALNDIKAQVPRLKAALTVGVSEAELASLTVEGLHVDDFDRCIAEFSSAQLNVKAPVGEQRASLFHTGGTTGVPKLAPHSHFNEVVNAWQFGGSVNLTEQDVGLCVLPMFHVNAVFITGLAPFMVGAEVVLATENGYRNADVQEAFWEIIERYRASYFSTVPTIVHDLLQLPSNHYDLSSLRFAGCGAAPLSREVMRRFERKTGLRLLEGYGLTESTAVSTIHAPGIEQRVGAVGLRMPYMQIKIAQRQENGEYLDCPAGSLGSVLIKGPNVFSGYTDPKKNVDIWVHGDWLDTGDLGYLDEDEYLWLSGRSKDLIIRGGHNIDPLMIEDAFYKHDAIAVVAAVGKPDARVGELPVVYVQLKAGIDISGQELLSFAQGNISERAAIPKELHIVDKIPTTAVGKVFKPDLHRDIAAKVVAENLRSLHIQGQVTVCDDASAGFRVEVFIAENAELEAKLTRKLEEYSFAYCLINEAAPVQNRRAV</sequence>
<dbReference type="Pfam" id="PF13193">
    <property type="entry name" value="AMP-binding_C"/>
    <property type="match status" value="1"/>
</dbReference>
<dbReference type="InParanoid" id="A0A7X0JSH2"/>
<evidence type="ECO:0000313" key="6">
    <source>
        <dbReference type="Proteomes" id="UP000528457"/>
    </source>
</evidence>
<dbReference type="PANTHER" id="PTHR43201:SF5">
    <property type="entry name" value="MEDIUM-CHAIN ACYL-COA LIGASE ACSF2, MITOCHONDRIAL"/>
    <property type="match status" value="1"/>
</dbReference>
<protein>
    <submittedName>
        <fullName evidence="5">Fatty-acyl-CoA synthase</fullName>
        <ecNumber evidence="5">6.2.1.-</ecNumber>
    </submittedName>
</protein>
<gene>
    <name evidence="5" type="ORF">HNR48_001758</name>
</gene>
<evidence type="ECO:0000259" key="4">
    <source>
        <dbReference type="Pfam" id="PF13193"/>
    </source>
</evidence>
<dbReference type="InterPro" id="IPR042099">
    <property type="entry name" value="ANL_N_sf"/>
</dbReference>
<feature type="domain" description="AMP-dependent synthetase/ligase" evidence="3">
    <location>
        <begin position="36"/>
        <end position="421"/>
    </location>
</feature>
<keyword evidence="6" id="KW-1185">Reference proteome</keyword>
<dbReference type="GO" id="GO:0031956">
    <property type="term" value="F:medium-chain fatty acid-CoA ligase activity"/>
    <property type="evidence" value="ECO:0007669"/>
    <property type="project" value="TreeGrafter"/>
</dbReference>
<evidence type="ECO:0000259" key="3">
    <source>
        <dbReference type="Pfam" id="PF00501"/>
    </source>
</evidence>
<proteinExistence type="inferred from homology"/>
<accession>A0A7X0JSH2</accession>
<dbReference type="Gene3D" id="3.40.50.12780">
    <property type="entry name" value="N-terminal domain of ligase-like"/>
    <property type="match status" value="1"/>
</dbReference>
<dbReference type="RefSeq" id="WP_166848389.1">
    <property type="nucleotide sequence ID" value="NZ_JAAONY010000001.1"/>
</dbReference>
<dbReference type="InterPro" id="IPR025110">
    <property type="entry name" value="AMP-bd_C"/>
</dbReference>
<organism evidence="5 6">
    <name type="scientific">Pseudoteredinibacter isoporae</name>
    <dbReference type="NCBI Taxonomy" id="570281"/>
    <lineage>
        <taxon>Bacteria</taxon>
        <taxon>Pseudomonadati</taxon>
        <taxon>Pseudomonadota</taxon>
        <taxon>Gammaproteobacteria</taxon>
        <taxon>Cellvibrionales</taxon>
        <taxon>Cellvibrionaceae</taxon>
        <taxon>Pseudoteredinibacter</taxon>
    </lineage>
</organism>
<dbReference type="PROSITE" id="PS00455">
    <property type="entry name" value="AMP_BINDING"/>
    <property type="match status" value="1"/>
</dbReference>
<name>A0A7X0JSH2_9GAMM</name>
<dbReference type="InterPro" id="IPR000873">
    <property type="entry name" value="AMP-dep_synth/lig_dom"/>
</dbReference>
<evidence type="ECO:0000256" key="2">
    <source>
        <dbReference type="ARBA" id="ARBA00022598"/>
    </source>
</evidence>
<dbReference type="Proteomes" id="UP000528457">
    <property type="component" value="Unassembled WGS sequence"/>
</dbReference>
<comment type="similarity">
    <text evidence="1">Belongs to the ATP-dependent AMP-binding enzyme family.</text>
</comment>
<feature type="domain" description="AMP-binding enzyme C-terminal" evidence="4">
    <location>
        <begin position="473"/>
        <end position="548"/>
    </location>
</feature>
<comment type="caution">
    <text evidence="5">The sequence shown here is derived from an EMBL/GenBank/DDBJ whole genome shotgun (WGS) entry which is preliminary data.</text>
</comment>